<accession>A0ABD1MIX2</accession>
<name>A0ABD1MIX2_9FABA</name>
<dbReference type="PANTHER" id="PTHR23019:SF0">
    <property type="entry name" value="NUCLEAR PORE MEMBRANE GLYCOPROTEIN 210"/>
    <property type="match status" value="1"/>
</dbReference>
<reference evidence="1 2" key="1">
    <citation type="submission" date="2024-08" db="EMBL/GenBank/DDBJ databases">
        <title>Insights into the chromosomal genome structure of Flemingia macrophylla.</title>
        <authorList>
            <person name="Ding Y."/>
            <person name="Zhao Y."/>
            <person name="Bi W."/>
            <person name="Wu M."/>
            <person name="Zhao G."/>
            <person name="Gong Y."/>
            <person name="Li W."/>
            <person name="Zhang P."/>
        </authorList>
    </citation>
    <scope>NUCLEOTIDE SEQUENCE [LARGE SCALE GENOMIC DNA]</scope>
    <source>
        <strain evidence="1">DYQJB</strain>
        <tissue evidence="1">Leaf</tissue>
    </source>
</reference>
<protein>
    <submittedName>
        <fullName evidence="1">Uncharacterized protein</fullName>
    </submittedName>
</protein>
<sequence length="106" mass="11489">MVILHNFPVETVVGSHLQAAVTMKAENGAFFYRCDAFNSLIKWKAGSESFVIVNATQELLYLETVPNTQLHSSADGSPCSSPAPAVSFINAPSSFYTLRSWSCTSP</sequence>
<comment type="caution">
    <text evidence="1">The sequence shown here is derived from an EMBL/GenBank/DDBJ whole genome shotgun (WGS) entry which is preliminary data.</text>
</comment>
<dbReference type="InterPro" id="IPR045197">
    <property type="entry name" value="NUP210-like"/>
</dbReference>
<dbReference type="PANTHER" id="PTHR23019">
    <property type="entry name" value="NUCLEAR PORE MEMBRANE GLYCOPROTEIN GP210-RELATED"/>
    <property type="match status" value="1"/>
</dbReference>
<evidence type="ECO:0000313" key="1">
    <source>
        <dbReference type="EMBL" id="KAL2335738.1"/>
    </source>
</evidence>
<dbReference type="Proteomes" id="UP001603857">
    <property type="component" value="Unassembled WGS sequence"/>
</dbReference>
<gene>
    <name evidence="1" type="ORF">Fmac_016951</name>
</gene>
<dbReference type="EMBL" id="JBGMDY010000005">
    <property type="protein sequence ID" value="KAL2335738.1"/>
    <property type="molecule type" value="Genomic_DNA"/>
</dbReference>
<proteinExistence type="predicted"/>
<evidence type="ECO:0000313" key="2">
    <source>
        <dbReference type="Proteomes" id="UP001603857"/>
    </source>
</evidence>
<organism evidence="1 2">
    <name type="scientific">Flemingia macrophylla</name>
    <dbReference type="NCBI Taxonomy" id="520843"/>
    <lineage>
        <taxon>Eukaryota</taxon>
        <taxon>Viridiplantae</taxon>
        <taxon>Streptophyta</taxon>
        <taxon>Embryophyta</taxon>
        <taxon>Tracheophyta</taxon>
        <taxon>Spermatophyta</taxon>
        <taxon>Magnoliopsida</taxon>
        <taxon>eudicotyledons</taxon>
        <taxon>Gunneridae</taxon>
        <taxon>Pentapetalae</taxon>
        <taxon>rosids</taxon>
        <taxon>fabids</taxon>
        <taxon>Fabales</taxon>
        <taxon>Fabaceae</taxon>
        <taxon>Papilionoideae</taxon>
        <taxon>50 kb inversion clade</taxon>
        <taxon>NPAAA clade</taxon>
        <taxon>indigoferoid/millettioid clade</taxon>
        <taxon>Phaseoleae</taxon>
        <taxon>Flemingia</taxon>
    </lineage>
</organism>
<dbReference type="AlphaFoldDB" id="A0ABD1MIX2"/>
<keyword evidence="2" id="KW-1185">Reference proteome</keyword>